<feature type="domain" description="DUF397" evidence="1">
    <location>
        <begin position="9"/>
        <end position="62"/>
    </location>
</feature>
<reference evidence="2 3" key="1">
    <citation type="submission" date="2019-06" db="EMBL/GenBank/DDBJ databases">
        <title>Draft genome of Streptomyces sedi sp. JCM16909.</title>
        <authorList>
            <person name="Klykleung N."/>
            <person name="Tanasupawat S."/>
            <person name="Kudo T."/>
            <person name="Yuki M."/>
            <person name="Ohkuma M."/>
        </authorList>
    </citation>
    <scope>NUCLEOTIDE SEQUENCE [LARGE SCALE GENOMIC DNA]</scope>
    <source>
        <strain evidence="2 3">JCM 16909</strain>
    </source>
</reference>
<dbReference type="EMBL" id="VDGT01000001">
    <property type="protein sequence ID" value="TNM34240.1"/>
    <property type="molecule type" value="Genomic_DNA"/>
</dbReference>
<dbReference type="Proteomes" id="UP000311713">
    <property type="component" value="Unassembled WGS sequence"/>
</dbReference>
<keyword evidence="3" id="KW-1185">Reference proteome</keyword>
<protein>
    <submittedName>
        <fullName evidence="2">DUF397 domain-containing protein</fullName>
    </submittedName>
</protein>
<dbReference type="PROSITE" id="PS51257">
    <property type="entry name" value="PROKAR_LIPOPROTEIN"/>
    <property type="match status" value="1"/>
</dbReference>
<comment type="caution">
    <text evidence="2">The sequence shown here is derived from an EMBL/GenBank/DDBJ whole genome shotgun (WGS) entry which is preliminary data.</text>
</comment>
<evidence type="ECO:0000313" key="2">
    <source>
        <dbReference type="EMBL" id="TNM34240.1"/>
    </source>
</evidence>
<gene>
    <name evidence="2" type="ORF">FH715_00640</name>
</gene>
<dbReference type="OrthoDB" id="3430276at2"/>
<proteinExistence type="predicted"/>
<sequence>MRYDLPASRWRKSTYSNGGSGSCLETQRTNDGLVAVGDSKDRALGAFTFPTPAWNAFVTAAKRSTFAD</sequence>
<evidence type="ECO:0000313" key="3">
    <source>
        <dbReference type="Proteomes" id="UP000311713"/>
    </source>
</evidence>
<dbReference type="AlphaFoldDB" id="A0A5C4VEA3"/>
<name>A0A5C4VEA3_9ACTN</name>
<evidence type="ECO:0000259" key="1">
    <source>
        <dbReference type="Pfam" id="PF04149"/>
    </source>
</evidence>
<accession>A0A5C4VEA3</accession>
<dbReference type="RefSeq" id="WP_139640002.1">
    <property type="nucleotide sequence ID" value="NZ_BAAAZS010000014.1"/>
</dbReference>
<dbReference type="InterPro" id="IPR007278">
    <property type="entry name" value="DUF397"/>
</dbReference>
<dbReference type="Pfam" id="PF04149">
    <property type="entry name" value="DUF397"/>
    <property type="match status" value="1"/>
</dbReference>
<organism evidence="2 3">
    <name type="scientific">Streptomyces sedi</name>
    <dbReference type="NCBI Taxonomy" id="555059"/>
    <lineage>
        <taxon>Bacteria</taxon>
        <taxon>Bacillati</taxon>
        <taxon>Actinomycetota</taxon>
        <taxon>Actinomycetes</taxon>
        <taxon>Kitasatosporales</taxon>
        <taxon>Streptomycetaceae</taxon>
        <taxon>Streptomyces</taxon>
    </lineage>
</organism>